<organism evidence="2 3">
    <name type="scientific">Ilex paraguariensis</name>
    <name type="common">yerba mate</name>
    <dbReference type="NCBI Taxonomy" id="185542"/>
    <lineage>
        <taxon>Eukaryota</taxon>
        <taxon>Viridiplantae</taxon>
        <taxon>Streptophyta</taxon>
        <taxon>Embryophyta</taxon>
        <taxon>Tracheophyta</taxon>
        <taxon>Spermatophyta</taxon>
        <taxon>Magnoliopsida</taxon>
        <taxon>eudicotyledons</taxon>
        <taxon>Gunneridae</taxon>
        <taxon>Pentapetalae</taxon>
        <taxon>asterids</taxon>
        <taxon>campanulids</taxon>
        <taxon>Aquifoliales</taxon>
        <taxon>Aquifoliaceae</taxon>
        <taxon>Ilex</taxon>
    </lineage>
</organism>
<dbReference type="Gene3D" id="1.10.630.10">
    <property type="entry name" value="Cytochrome P450"/>
    <property type="match status" value="1"/>
</dbReference>
<comment type="caution">
    <text evidence="2">The sequence shown here is derived from an EMBL/GenBank/DDBJ whole genome shotgun (WGS) entry which is preliminary data.</text>
</comment>
<accession>A0ABC8RHD0</accession>
<evidence type="ECO:0000313" key="2">
    <source>
        <dbReference type="EMBL" id="CAK9142078.1"/>
    </source>
</evidence>
<dbReference type="PANTHER" id="PTHR47945:SF6">
    <property type="entry name" value="FERULATE 5-HYDROXYLASE"/>
    <property type="match status" value="1"/>
</dbReference>
<protein>
    <submittedName>
        <fullName evidence="2">Uncharacterized protein</fullName>
    </submittedName>
</protein>
<name>A0ABC8RHD0_9AQUA</name>
<keyword evidence="3" id="KW-1185">Reference proteome</keyword>
<reference evidence="2 3" key="1">
    <citation type="submission" date="2024-02" db="EMBL/GenBank/DDBJ databases">
        <authorList>
            <person name="Vignale AGUSTIN F."/>
            <person name="Sosa J E."/>
            <person name="Modenutti C."/>
        </authorList>
    </citation>
    <scope>NUCLEOTIDE SEQUENCE [LARGE SCALE GENOMIC DNA]</scope>
</reference>
<dbReference type="PANTHER" id="PTHR47945">
    <property type="entry name" value="CYTOCHROME P450 84A1-RELATED"/>
    <property type="match status" value="1"/>
</dbReference>
<dbReference type="Proteomes" id="UP001642360">
    <property type="component" value="Unassembled WGS sequence"/>
</dbReference>
<keyword evidence="1" id="KW-0472">Membrane</keyword>
<evidence type="ECO:0000313" key="3">
    <source>
        <dbReference type="Proteomes" id="UP001642360"/>
    </source>
</evidence>
<proteinExistence type="predicted"/>
<keyword evidence="1" id="KW-0812">Transmembrane</keyword>
<dbReference type="InterPro" id="IPR053062">
    <property type="entry name" value="CYP450_84A"/>
</dbReference>
<sequence length="251" mass="28595">MNTSVQPLQPLSMFFDFFLPLLLFTILIAWLRRKPPYPPGPKGLPMMDQLTHRGLARLAKKYGGLCYLQMGALHMVAVSSPDIAREILQAQDNVFSNRPATVAITYLTYDRADMAFAHYGPFWRPMRKISVVKMFSRKRAESWASVRDEIDSLVRTIATKVGSPVNIEFNKRLTNARKSIDGFIDKVIDKYTTKKNNNNSVDNCIEVDIDMVDELLTFYGERTLKSDTKETTIKITRDIITALIMAKFDCG</sequence>
<dbReference type="SUPFAM" id="SSF48264">
    <property type="entry name" value="Cytochrome P450"/>
    <property type="match status" value="1"/>
</dbReference>
<evidence type="ECO:0000256" key="1">
    <source>
        <dbReference type="SAM" id="Phobius"/>
    </source>
</evidence>
<dbReference type="InterPro" id="IPR036396">
    <property type="entry name" value="Cyt_P450_sf"/>
</dbReference>
<dbReference type="EMBL" id="CAUOFW020001192">
    <property type="protein sequence ID" value="CAK9142078.1"/>
    <property type="molecule type" value="Genomic_DNA"/>
</dbReference>
<feature type="transmembrane region" description="Helical" evidence="1">
    <location>
        <begin position="12"/>
        <end position="31"/>
    </location>
</feature>
<keyword evidence="1" id="KW-1133">Transmembrane helix</keyword>
<gene>
    <name evidence="2" type="ORF">ILEXP_LOCUS9719</name>
</gene>
<dbReference type="Pfam" id="PF00067">
    <property type="entry name" value="p450"/>
    <property type="match status" value="1"/>
</dbReference>
<dbReference type="InterPro" id="IPR001128">
    <property type="entry name" value="Cyt_P450"/>
</dbReference>
<dbReference type="AlphaFoldDB" id="A0ABC8RHD0"/>